<dbReference type="EMBL" id="UINC01064691">
    <property type="protein sequence ID" value="SVB93593.1"/>
    <property type="molecule type" value="Genomic_DNA"/>
</dbReference>
<reference evidence="2" key="1">
    <citation type="submission" date="2018-05" db="EMBL/GenBank/DDBJ databases">
        <authorList>
            <person name="Lanie J.A."/>
            <person name="Ng W.-L."/>
            <person name="Kazmierczak K.M."/>
            <person name="Andrzejewski T.M."/>
            <person name="Davidsen T.M."/>
            <person name="Wayne K.J."/>
            <person name="Tettelin H."/>
            <person name="Glass J.I."/>
            <person name="Rusch D."/>
            <person name="Podicherti R."/>
            <person name="Tsui H.-C.T."/>
            <person name="Winkler M.E."/>
        </authorList>
    </citation>
    <scope>NUCLEOTIDE SEQUENCE</scope>
</reference>
<dbReference type="Gene3D" id="3.20.80.10">
    <property type="entry name" value="Regulatory factor, effector binding domain"/>
    <property type="match status" value="1"/>
</dbReference>
<dbReference type="InterPro" id="IPR011256">
    <property type="entry name" value="Reg_factor_effector_dom_sf"/>
</dbReference>
<dbReference type="PANTHER" id="PTHR40055:SF1">
    <property type="entry name" value="TRANSCRIPTIONAL REGULATOR YGIV-RELATED"/>
    <property type="match status" value="1"/>
</dbReference>
<evidence type="ECO:0000313" key="2">
    <source>
        <dbReference type="EMBL" id="SVB93593.1"/>
    </source>
</evidence>
<name>A0A382I427_9ZZZZ</name>
<dbReference type="AlphaFoldDB" id="A0A382I427"/>
<dbReference type="Pfam" id="PF06445">
    <property type="entry name" value="GyrI-like"/>
    <property type="match status" value="1"/>
</dbReference>
<gene>
    <name evidence="2" type="ORF">METZ01_LOCUS246447</name>
</gene>
<feature type="domain" description="GyrI-like small molecule binding" evidence="1">
    <location>
        <begin position="1"/>
        <end position="67"/>
    </location>
</feature>
<feature type="non-terminal residue" evidence="2">
    <location>
        <position position="1"/>
    </location>
</feature>
<sequence>EIAGGTYVVATHEGSYADFSQTYSYLYADYIPANQWECRDAPCVEIYLNDPNSTPPEDLVSLLCIPVTKKTSGEVSG</sequence>
<evidence type="ECO:0000259" key="1">
    <source>
        <dbReference type="Pfam" id="PF06445"/>
    </source>
</evidence>
<dbReference type="InterPro" id="IPR050908">
    <property type="entry name" value="SmbC-like"/>
</dbReference>
<dbReference type="SUPFAM" id="SSF55136">
    <property type="entry name" value="Probable bacterial effector-binding domain"/>
    <property type="match status" value="1"/>
</dbReference>
<proteinExistence type="predicted"/>
<dbReference type="PANTHER" id="PTHR40055">
    <property type="entry name" value="TRANSCRIPTIONAL REGULATOR YGIV-RELATED"/>
    <property type="match status" value="1"/>
</dbReference>
<dbReference type="InterPro" id="IPR029442">
    <property type="entry name" value="GyrI-like"/>
</dbReference>
<protein>
    <recommendedName>
        <fullName evidence="1">GyrI-like small molecule binding domain-containing protein</fullName>
    </recommendedName>
</protein>
<accession>A0A382I427</accession>
<organism evidence="2">
    <name type="scientific">marine metagenome</name>
    <dbReference type="NCBI Taxonomy" id="408172"/>
    <lineage>
        <taxon>unclassified sequences</taxon>
        <taxon>metagenomes</taxon>
        <taxon>ecological metagenomes</taxon>
    </lineage>
</organism>